<dbReference type="OrthoDB" id="3944583at2759"/>
<dbReference type="Proteomes" id="UP000800200">
    <property type="component" value="Unassembled WGS sequence"/>
</dbReference>
<feature type="non-terminal residue" evidence="1">
    <location>
        <position position="1"/>
    </location>
</feature>
<dbReference type="AlphaFoldDB" id="A0A6A6END2"/>
<evidence type="ECO:0000313" key="1">
    <source>
        <dbReference type="EMBL" id="KAF2192218.1"/>
    </source>
</evidence>
<gene>
    <name evidence="1" type="ORF">K469DRAFT_554487</name>
</gene>
<evidence type="ECO:0000313" key="2">
    <source>
        <dbReference type="Proteomes" id="UP000800200"/>
    </source>
</evidence>
<keyword evidence="2" id="KW-1185">Reference proteome</keyword>
<name>A0A6A6END2_9PEZI</name>
<protein>
    <submittedName>
        <fullName evidence="1">Uncharacterized protein</fullName>
    </submittedName>
</protein>
<proteinExistence type="predicted"/>
<organism evidence="1 2">
    <name type="scientific">Zopfia rhizophila CBS 207.26</name>
    <dbReference type="NCBI Taxonomy" id="1314779"/>
    <lineage>
        <taxon>Eukaryota</taxon>
        <taxon>Fungi</taxon>
        <taxon>Dikarya</taxon>
        <taxon>Ascomycota</taxon>
        <taxon>Pezizomycotina</taxon>
        <taxon>Dothideomycetes</taxon>
        <taxon>Dothideomycetes incertae sedis</taxon>
        <taxon>Zopfiaceae</taxon>
        <taxon>Zopfia</taxon>
    </lineage>
</organism>
<sequence>VEKLYQGGVNTVGKQHFISLYSRAREQALTSRNIKSSWSKTGLYPFSPHRVFKDIQKLLAELHVPINNDTTTGTGMLQTLVISEALTALHNQIHQDAQLLDGSSRHRLQKLANAAQKSFAECALLLDENRLLFEQNNESNCRK</sequence>
<accession>A0A6A6END2</accession>
<reference evidence="1" key="1">
    <citation type="journal article" date="2020" name="Stud. Mycol.">
        <title>101 Dothideomycetes genomes: a test case for predicting lifestyles and emergence of pathogens.</title>
        <authorList>
            <person name="Haridas S."/>
            <person name="Albert R."/>
            <person name="Binder M."/>
            <person name="Bloem J."/>
            <person name="Labutti K."/>
            <person name="Salamov A."/>
            <person name="Andreopoulos B."/>
            <person name="Baker S."/>
            <person name="Barry K."/>
            <person name="Bills G."/>
            <person name="Bluhm B."/>
            <person name="Cannon C."/>
            <person name="Castanera R."/>
            <person name="Culley D."/>
            <person name="Daum C."/>
            <person name="Ezra D."/>
            <person name="Gonzalez J."/>
            <person name="Henrissat B."/>
            <person name="Kuo A."/>
            <person name="Liang C."/>
            <person name="Lipzen A."/>
            <person name="Lutzoni F."/>
            <person name="Magnuson J."/>
            <person name="Mondo S."/>
            <person name="Nolan M."/>
            <person name="Ohm R."/>
            <person name="Pangilinan J."/>
            <person name="Park H.-J."/>
            <person name="Ramirez L."/>
            <person name="Alfaro M."/>
            <person name="Sun H."/>
            <person name="Tritt A."/>
            <person name="Yoshinaga Y."/>
            <person name="Zwiers L.-H."/>
            <person name="Turgeon B."/>
            <person name="Goodwin S."/>
            <person name="Spatafora J."/>
            <person name="Crous P."/>
            <person name="Grigoriev I."/>
        </authorList>
    </citation>
    <scope>NUCLEOTIDE SEQUENCE</scope>
    <source>
        <strain evidence="1">CBS 207.26</strain>
    </source>
</reference>
<dbReference type="EMBL" id="ML994615">
    <property type="protein sequence ID" value="KAF2192218.1"/>
    <property type="molecule type" value="Genomic_DNA"/>
</dbReference>